<feature type="transmembrane region" description="Helical" evidence="2">
    <location>
        <begin position="292"/>
        <end position="313"/>
    </location>
</feature>
<organism evidence="3 4">
    <name type="scientific">Triparma columacea</name>
    <dbReference type="NCBI Taxonomy" id="722753"/>
    <lineage>
        <taxon>Eukaryota</taxon>
        <taxon>Sar</taxon>
        <taxon>Stramenopiles</taxon>
        <taxon>Ochrophyta</taxon>
        <taxon>Bolidophyceae</taxon>
        <taxon>Parmales</taxon>
        <taxon>Triparmaceae</taxon>
        <taxon>Triparma</taxon>
    </lineage>
</organism>
<feature type="transmembrane region" description="Helical" evidence="2">
    <location>
        <begin position="259"/>
        <end position="280"/>
    </location>
</feature>
<gene>
    <name evidence="3" type="ORF">TrCOL_g4250</name>
</gene>
<feature type="transmembrane region" description="Helical" evidence="2">
    <location>
        <begin position="12"/>
        <end position="37"/>
    </location>
</feature>
<evidence type="ECO:0000256" key="1">
    <source>
        <dbReference type="SAM" id="MobiDB-lite"/>
    </source>
</evidence>
<feature type="region of interest" description="Disordered" evidence="1">
    <location>
        <begin position="422"/>
        <end position="444"/>
    </location>
</feature>
<dbReference type="AlphaFoldDB" id="A0A9W7GEE2"/>
<keyword evidence="2" id="KW-1133">Transmembrane helix</keyword>
<keyword evidence="2" id="KW-0812">Transmembrane</keyword>
<comment type="caution">
    <text evidence="3">The sequence shown here is derived from an EMBL/GenBank/DDBJ whole genome shotgun (WGS) entry which is preliminary data.</text>
</comment>
<protein>
    <submittedName>
        <fullName evidence="3">Uncharacterized protein</fullName>
    </submittedName>
</protein>
<dbReference type="EMBL" id="BRYA01001446">
    <property type="protein sequence ID" value="GMI42919.1"/>
    <property type="molecule type" value="Genomic_DNA"/>
</dbReference>
<name>A0A9W7GEE2_9STRA</name>
<reference evidence="4" key="1">
    <citation type="journal article" date="2023" name="Commun. Biol.">
        <title>Genome analysis of Parmales, the sister group of diatoms, reveals the evolutionary specialization of diatoms from phago-mixotrophs to photoautotrophs.</title>
        <authorList>
            <person name="Ban H."/>
            <person name="Sato S."/>
            <person name="Yoshikawa S."/>
            <person name="Yamada K."/>
            <person name="Nakamura Y."/>
            <person name="Ichinomiya M."/>
            <person name="Sato N."/>
            <person name="Blanc-Mathieu R."/>
            <person name="Endo H."/>
            <person name="Kuwata A."/>
            <person name="Ogata H."/>
        </authorList>
    </citation>
    <scope>NUCLEOTIDE SEQUENCE [LARGE SCALE GENOMIC DNA]</scope>
</reference>
<evidence type="ECO:0000313" key="3">
    <source>
        <dbReference type="EMBL" id="GMI42919.1"/>
    </source>
</evidence>
<accession>A0A9W7GEE2</accession>
<evidence type="ECO:0000313" key="4">
    <source>
        <dbReference type="Proteomes" id="UP001165065"/>
    </source>
</evidence>
<evidence type="ECO:0000256" key="2">
    <source>
        <dbReference type="SAM" id="Phobius"/>
    </source>
</evidence>
<keyword evidence="2" id="KW-0472">Membrane</keyword>
<feature type="transmembrane region" description="Helical" evidence="2">
    <location>
        <begin position="162"/>
        <end position="187"/>
    </location>
</feature>
<dbReference type="Proteomes" id="UP001165065">
    <property type="component" value="Unassembled WGS sequence"/>
</dbReference>
<sequence length="444" mass="49645">MMISIFIAEGQTSFAVITGTMIAINMMLQLVFTLTIYTTTEAKLRNSFYVLSLVKPIVDAYRVAAGVESDDAPGVPTLMEVQATKIIELFSECIPALALQTYAVLSTGSSSAKIITSIVISAFTTGFTSASISYDFDCTPALRRTMPGYYGYIPDQAWRRMVCFMSLMASTSLVALVRSITIACVLIRGGSDYVAALLLGEMALYLLYKAVRGDMPYWIKIPNKLLHVFCSVMVRVVIKFVSDSCGLVQFRHPFEVGGAYWTASVAWGTLILPQIAARFYPEDGPIDRDTLINLALVLSLLWTFVFAVFLMTIKKKYYVTFWDTTSGKAQIEKNFFTNIGNNTVALDENAVDIICNFQRTLWEPFEEEAKQFVMSNWEEWEKQDYKWFRKAKETQDIKQWGLMSTKASKERGLAAKIRLDDVTTDEVSSQCYSGNEGESSGRGG</sequence>
<keyword evidence="4" id="KW-1185">Reference proteome</keyword>
<feature type="transmembrane region" description="Helical" evidence="2">
    <location>
        <begin position="193"/>
        <end position="211"/>
    </location>
</feature>
<dbReference type="OrthoDB" id="197540at2759"/>
<proteinExistence type="predicted"/>